<reference evidence="2" key="1">
    <citation type="journal article" date="2022" name="IScience">
        <title>Evolution of zygomycete secretomes and the origins of terrestrial fungal ecologies.</title>
        <authorList>
            <person name="Chang Y."/>
            <person name="Wang Y."/>
            <person name="Mondo S."/>
            <person name="Ahrendt S."/>
            <person name="Andreopoulos W."/>
            <person name="Barry K."/>
            <person name="Beard J."/>
            <person name="Benny G.L."/>
            <person name="Blankenship S."/>
            <person name="Bonito G."/>
            <person name="Cuomo C."/>
            <person name="Desiro A."/>
            <person name="Gervers K.A."/>
            <person name="Hundley H."/>
            <person name="Kuo A."/>
            <person name="LaButti K."/>
            <person name="Lang B.F."/>
            <person name="Lipzen A."/>
            <person name="O'Donnell K."/>
            <person name="Pangilinan J."/>
            <person name="Reynolds N."/>
            <person name="Sandor L."/>
            <person name="Smith M.E."/>
            <person name="Tsang A."/>
            <person name="Grigoriev I.V."/>
            <person name="Stajich J.E."/>
            <person name="Spatafora J.W."/>
        </authorList>
    </citation>
    <scope>NUCLEOTIDE SEQUENCE</scope>
    <source>
        <strain evidence="2">RSA 2281</strain>
    </source>
</reference>
<evidence type="ECO:0000313" key="3">
    <source>
        <dbReference type="Proteomes" id="UP001209540"/>
    </source>
</evidence>
<sequence length="352" mass="38733">MMNSHYESKKKKPKPLFGLFRTGGHNSTKSSTSTTTPSSSISTPPPTQQQHYQPTNNATTTTATMNIGYDPYEPVHRSKPIEVQSKKQTSSSSGTLPTRRPRSKSTAATGQRVTMSAAQRAHSVKVREQALNKLCGTSPTPSPSTSSPRSSPFIRPPMPRQFTPPSSPLPPRMKKHASANDLRQANRHQFDAIYNSNQHYPVMMPVPSNSTSRTGSPQRMHSPRIMPSQHSPRMSPHRIVPSDDSDSDDDLPLAVTMGTTRNNLLLDHGGEEDEDDKDLVPIATALSVKGTGTMLSAADKYKQKVKEQLDMSNHSEDDDDVPISTMVSRRSMRAGRRKRPGLQDTTFLPQAV</sequence>
<dbReference type="EMBL" id="JAIXMP010000042">
    <property type="protein sequence ID" value="KAI9247484.1"/>
    <property type="molecule type" value="Genomic_DNA"/>
</dbReference>
<name>A0AAD5JZX2_9FUNG</name>
<comment type="caution">
    <text evidence="2">The sequence shown here is derived from an EMBL/GenBank/DDBJ whole genome shotgun (WGS) entry which is preliminary data.</text>
</comment>
<dbReference type="Proteomes" id="UP001209540">
    <property type="component" value="Unassembled WGS sequence"/>
</dbReference>
<feature type="region of interest" description="Disordered" evidence="1">
    <location>
        <begin position="1"/>
        <end position="176"/>
    </location>
</feature>
<feature type="compositionally biased region" description="Polar residues" evidence="1">
    <location>
        <begin position="208"/>
        <end position="219"/>
    </location>
</feature>
<gene>
    <name evidence="2" type="ORF">BDA99DRAFT_526012</name>
</gene>
<feature type="compositionally biased region" description="Polar residues" evidence="1">
    <location>
        <begin position="343"/>
        <end position="352"/>
    </location>
</feature>
<dbReference type="AlphaFoldDB" id="A0AAD5JZX2"/>
<feature type="compositionally biased region" description="Polar residues" evidence="1">
    <location>
        <begin position="104"/>
        <end position="117"/>
    </location>
</feature>
<feature type="compositionally biased region" description="Low complexity" evidence="1">
    <location>
        <begin position="86"/>
        <end position="95"/>
    </location>
</feature>
<feature type="compositionally biased region" description="Basic and acidic residues" evidence="1">
    <location>
        <begin position="306"/>
        <end position="315"/>
    </location>
</feature>
<accession>A0AAD5JZX2</accession>
<feature type="compositionally biased region" description="Basic residues" evidence="1">
    <location>
        <begin position="330"/>
        <end position="340"/>
    </location>
</feature>
<protein>
    <submittedName>
        <fullName evidence="2">Uncharacterized protein</fullName>
    </submittedName>
</protein>
<feature type="compositionally biased region" description="Low complexity" evidence="1">
    <location>
        <begin position="137"/>
        <end position="153"/>
    </location>
</feature>
<evidence type="ECO:0000256" key="1">
    <source>
        <dbReference type="SAM" id="MobiDB-lite"/>
    </source>
</evidence>
<feature type="compositionally biased region" description="Low complexity" evidence="1">
    <location>
        <begin position="27"/>
        <end position="64"/>
    </location>
</feature>
<feature type="region of interest" description="Disordered" evidence="1">
    <location>
        <begin position="208"/>
        <end position="248"/>
    </location>
</feature>
<organism evidence="2 3">
    <name type="scientific">Phascolomyces articulosus</name>
    <dbReference type="NCBI Taxonomy" id="60185"/>
    <lineage>
        <taxon>Eukaryota</taxon>
        <taxon>Fungi</taxon>
        <taxon>Fungi incertae sedis</taxon>
        <taxon>Mucoromycota</taxon>
        <taxon>Mucoromycotina</taxon>
        <taxon>Mucoromycetes</taxon>
        <taxon>Mucorales</taxon>
        <taxon>Lichtheimiaceae</taxon>
        <taxon>Phascolomyces</taxon>
    </lineage>
</organism>
<keyword evidence="3" id="KW-1185">Reference proteome</keyword>
<reference evidence="2" key="2">
    <citation type="submission" date="2023-02" db="EMBL/GenBank/DDBJ databases">
        <authorList>
            <consortium name="DOE Joint Genome Institute"/>
            <person name="Mondo S.J."/>
            <person name="Chang Y."/>
            <person name="Wang Y."/>
            <person name="Ahrendt S."/>
            <person name="Andreopoulos W."/>
            <person name="Barry K."/>
            <person name="Beard J."/>
            <person name="Benny G.L."/>
            <person name="Blankenship S."/>
            <person name="Bonito G."/>
            <person name="Cuomo C."/>
            <person name="Desiro A."/>
            <person name="Gervers K.A."/>
            <person name="Hundley H."/>
            <person name="Kuo A."/>
            <person name="LaButti K."/>
            <person name="Lang B.F."/>
            <person name="Lipzen A."/>
            <person name="O'Donnell K."/>
            <person name="Pangilinan J."/>
            <person name="Reynolds N."/>
            <person name="Sandor L."/>
            <person name="Smith M.W."/>
            <person name="Tsang A."/>
            <person name="Grigoriev I.V."/>
            <person name="Stajich J.E."/>
            <person name="Spatafora J.W."/>
        </authorList>
    </citation>
    <scope>NUCLEOTIDE SEQUENCE</scope>
    <source>
        <strain evidence="2">RSA 2281</strain>
    </source>
</reference>
<feature type="region of interest" description="Disordered" evidence="1">
    <location>
        <begin position="306"/>
        <end position="352"/>
    </location>
</feature>
<proteinExistence type="predicted"/>
<evidence type="ECO:0000313" key="2">
    <source>
        <dbReference type="EMBL" id="KAI9247484.1"/>
    </source>
</evidence>